<protein>
    <recommendedName>
        <fullName evidence="2">Phospholipid/glycerol acyltransferase domain-containing protein</fullName>
    </recommendedName>
</protein>
<dbReference type="CDD" id="cd07987">
    <property type="entry name" value="LPLAT_MGAT-like"/>
    <property type="match status" value="1"/>
</dbReference>
<feature type="transmembrane region" description="Helical" evidence="1">
    <location>
        <begin position="62"/>
        <end position="86"/>
    </location>
</feature>
<dbReference type="SUPFAM" id="SSF69593">
    <property type="entry name" value="Glycerol-3-phosphate (1)-acyltransferase"/>
    <property type="match status" value="1"/>
</dbReference>
<reference evidence="3 4" key="1">
    <citation type="submission" date="2024-08" db="EMBL/GenBank/DDBJ databases">
        <authorList>
            <person name="Cucini C."/>
            <person name="Frati F."/>
        </authorList>
    </citation>
    <scope>NUCLEOTIDE SEQUENCE [LARGE SCALE GENOMIC DNA]</scope>
</reference>
<keyword evidence="1" id="KW-1133">Transmembrane helix</keyword>
<evidence type="ECO:0000313" key="3">
    <source>
        <dbReference type="EMBL" id="CAL8069854.1"/>
    </source>
</evidence>
<name>A0ABP1PN95_9HEXA</name>
<proteinExistence type="predicted"/>
<dbReference type="PANTHER" id="PTHR22753">
    <property type="entry name" value="TRANSMEMBRANE PROTEIN 68"/>
    <property type="match status" value="1"/>
</dbReference>
<dbReference type="InterPro" id="IPR002123">
    <property type="entry name" value="Plipid/glycerol_acylTrfase"/>
</dbReference>
<dbReference type="Proteomes" id="UP001642540">
    <property type="component" value="Unassembled WGS sequence"/>
</dbReference>
<organism evidence="3 4">
    <name type="scientific">Orchesella dallaii</name>
    <dbReference type="NCBI Taxonomy" id="48710"/>
    <lineage>
        <taxon>Eukaryota</taxon>
        <taxon>Metazoa</taxon>
        <taxon>Ecdysozoa</taxon>
        <taxon>Arthropoda</taxon>
        <taxon>Hexapoda</taxon>
        <taxon>Collembola</taxon>
        <taxon>Entomobryomorpha</taxon>
        <taxon>Entomobryoidea</taxon>
        <taxon>Orchesellidae</taxon>
        <taxon>Orchesellinae</taxon>
        <taxon>Orchesella</taxon>
    </lineage>
</organism>
<comment type="caution">
    <text evidence="3">The sequence shown here is derived from an EMBL/GenBank/DDBJ whole genome shotgun (WGS) entry which is preliminary data.</text>
</comment>
<dbReference type="SMART" id="SM00563">
    <property type="entry name" value="PlsC"/>
    <property type="match status" value="1"/>
</dbReference>
<keyword evidence="1" id="KW-0472">Membrane</keyword>
<feature type="domain" description="Phospholipid/glycerol acyltransferase" evidence="2">
    <location>
        <begin position="137"/>
        <end position="252"/>
    </location>
</feature>
<keyword evidence="4" id="KW-1185">Reference proteome</keyword>
<dbReference type="PANTHER" id="PTHR22753:SF14">
    <property type="entry name" value="MONOACYLGLYCEROL_DIACYLGLYCEROL O-ACYLTRANSFERASE"/>
    <property type="match status" value="1"/>
</dbReference>
<evidence type="ECO:0000313" key="4">
    <source>
        <dbReference type="Proteomes" id="UP001642540"/>
    </source>
</evidence>
<gene>
    <name evidence="3" type="ORF">ODALV1_LOCUS963</name>
</gene>
<evidence type="ECO:0000256" key="1">
    <source>
        <dbReference type="SAM" id="Phobius"/>
    </source>
</evidence>
<accession>A0ABP1PN95</accession>
<dbReference type="EMBL" id="CAXLJM020000004">
    <property type="protein sequence ID" value="CAL8069854.1"/>
    <property type="molecule type" value="Genomic_DNA"/>
</dbReference>
<sequence length="346" mass="39542">MYSAAVGVVDNVYGGDGGSVVSDDILDSFQATDNATNYVWMLKYVDVDIDYARWLGWLFTPVLAMFILPSVILILLYLSALFLYIYKWHRHRLLDAYERDFWEGGRKSLAALWDAQGWLWHGFEVVGLDNIPEDGPALIVFYHGAIPIDFYYVLSKCILFKGRLIRCVGDRFLFQVPGWSLLMEAFKVLPGTVQSCANILKEGNVLAIAPGGVFEAQFGTSNYQLLWKNRVGFAKVALEAKVPIIPMFTQNIREAFRSFSWGMRFWRWLYAKTHLPLVPIYGFFPVKMKTYIGKPIPYDPSNTPEMLAQQAAHAIENLIKEHQRVPGSVFHALIERFYKKEVNKSA</sequence>
<keyword evidence="1" id="KW-0812">Transmembrane</keyword>
<dbReference type="Pfam" id="PF01553">
    <property type="entry name" value="Acyltransferase"/>
    <property type="match status" value="1"/>
</dbReference>
<evidence type="ECO:0000259" key="2">
    <source>
        <dbReference type="SMART" id="SM00563"/>
    </source>
</evidence>